<comment type="cofactor">
    <cofactor evidence="1">
        <name>Ca(2+)</name>
        <dbReference type="ChEBI" id="CHEBI:29108"/>
    </cofactor>
</comment>
<dbReference type="Pfam" id="PF14509">
    <property type="entry name" value="GH97_C"/>
    <property type="match status" value="1"/>
</dbReference>
<dbReference type="InterPro" id="IPR029486">
    <property type="entry name" value="GH97_N"/>
</dbReference>
<comment type="subunit">
    <text evidence="2">Monomer.</text>
</comment>
<evidence type="ECO:0000256" key="1">
    <source>
        <dbReference type="ARBA" id="ARBA00001913"/>
    </source>
</evidence>
<evidence type="ECO:0000256" key="2">
    <source>
        <dbReference type="ARBA" id="ARBA00011245"/>
    </source>
</evidence>
<dbReference type="InterPro" id="IPR052720">
    <property type="entry name" value="Glycosyl_hydrolase_97"/>
</dbReference>
<feature type="domain" description="Glycosyl-hydrolase 97 catalytic" evidence="6">
    <location>
        <begin position="307"/>
        <end position="459"/>
    </location>
</feature>
<dbReference type="Pfam" id="PF14508">
    <property type="entry name" value="GH97_N"/>
    <property type="match status" value="1"/>
</dbReference>
<dbReference type="AlphaFoldDB" id="A0A2W7N728"/>
<keyword evidence="10" id="KW-1185">Reference proteome</keyword>
<evidence type="ECO:0000313" key="9">
    <source>
        <dbReference type="EMBL" id="PZX15921.1"/>
    </source>
</evidence>
<dbReference type="EMBL" id="QKZK01000015">
    <property type="protein sequence ID" value="PZX15921.1"/>
    <property type="molecule type" value="Genomic_DNA"/>
</dbReference>
<evidence type="ECO:0000259" key="7">
    <source>
        <dbReference type="Pfam" id="PF14508"/>
    </source>
</evidence>
<dbReference type="SUPFAM" id="SSF51445">
    <property type="entry name" value="(Trans)glycosidases"/>
    <property type="match status" value="1"/>
</dbReference>
<proteinExistence type="predicted"/>
<evidence type="ECO:0000313" key="10">
    <source>
        <dbReference type="Proteomes" id="UP000249239"/>
    </source>
</evidence>
<dbReference type="InterPro" id="IPR013780">
    <property type="entry name" value="Glyco_hydro_b"/>
</dbReference>
<dbReference type="InterPro" id="IPR029483">
    <property type="entry name" value="GH97_C"/>
</dbReference>
<accession>A0A2W7N728</accession>
<dbReference type="OrthoDB" id="57532at2"/>
<dbReference type="Pfam" id="PF10566">
    <property type="entry name" value="Glyco_hydro_97"/>
    <property type="match status" value="1"/>
</dbReference>
<dbReference type="GO" id="GO:0030246">
    <property type="term" value="F:carbohydrate binding"/>
    <property type="evidence" value="ECO:0007669"/>
    <property type="project" value="InterPro"/>
</dbReference>
<feature type="domain" description="Glycosyl-hydrolase 97 C-terminal oligomerisation" evidence="8">
    <location>
        <begin position="554"/>
        <end position="636"/>
    </location>
</feature>
<dbReference type="Proteomes" id="UP000249239">
    <property type="component" value="Unassembled WGS sequence"/>
</dbReference>
<dbReference type="GO" id="GO:0016798">
    <property type="term" value="F:hydrolase activity, acting on glycosyl bonds"/>
    <property type="evidence" value="ECO:0007669"/>
    <property type="project" value="UniProtKB-KW"/>
</dbReference>
<dbReference type="InterPro" id="IPR013785">
    <property type="entry name" value="Aldolase_TIM"/>
</dbReference>
<dbReference type="PROSITE" id="PS51257">
    <property type="entry name" value="PROKAR_LIPOPROTEIN"/>
    <property type="match status" value="1"/>
</dbReference>
<evidence type="ECO:0000256" key="5">
    <source>
        <dbReference type="ARBA" id="ARBA00023295"/>
    </source>
</evidence>
<keyword evidence="4" id="KW-0106">Calcium</keyword>
<organism evidence="9 10">
    <name type="scientific">Breznakibacter xylanolyticus</name>
    <dbReference type="NCBI Taxonomy" id="990"/>
    <lineage>
        <taxon>Bacteria</taxon>
        <taxon>Pseudomonadati</taxon>
        <taxon>Bacteroidota</taxon>
        <taxon>Bacteroidia</taxon>
        <taxon>Marinilabiliales</taxon>
        <taxon>Marinilabiliaceae</taxon>
        <taxon>Breznakibacter</taxon>
    </lineage>
</organism>
<sequence>MKKLWVPLVFLSILVGCSRPSQVDVLSPNGQMKVSVSLGDSGMVHYSVLYGNDSVLLPSRLGIVMADEDFSRNLSWQGVSEPVEVTDRYELLTGKQAQVTYQANEQVVTLHSSSGKVMEVVFRVSNNAVAFRYRFPQADDVSVVRSIVDELTSFHFPDSTKSWLQPMSEAKTGWCQTNNSYEEHYVMEVAPGTPAPLKAGWIYPALFNSGDVWTLISETDLHRTYCGTRLVDAGANTFKVGFPDPREAFTNGGVNPQSVLPWQSPWRIMAVGNLGNIVESTLGTDLAAPAIDKDFSFVKPGIASWSWAILKDNSVNYDTQKRFIDFAADMHWAYCLVDVNWDRNIGYDKMKELADYAASKNVGLILWYNSSGDWNSTEYTPKSMLLTREARRAEFERIRQMGIKGIKVDFFGGDGQSMIQYYHDIFEDAADHQLMVNCHGATLSRGWQRTYPNLVTIEAIKGFEFITFEQQNADLAPSHCALLPFTRNVFDPMDFTPMNLSSIPGINRRTTYGFELALPVLFTSGVQHMAETPDGLAGVPDFVKSFLQNLPTRWNASRFIDGYPGKYVVMARQADNGWYVVAINGENSPRQLSVDASFAAPAGTLITDGSEADSFVSRDVNQRIDIELKPYGGFVAFYPNVN</sequence>
<dbReference type="InterPro" id="IPR017853">
    <property type="entry name" value="GH"/>
</dbReference>
<dbReference type="InterPro" id="IPR019563">
    <property type="entry name" value="GH97_catalytic"/>
</dbReference>
<dbReference type="PANTHER" id="PTHR35803">
    <property type="entry name" value="GLUCAN 1,4-ALPHA-GLUCOSIDASE SUSB-RELATED"/>
    <property type="match status" value="1"/>
</dbReference>
<reference evidence="9 10" key="1">
    <citation type="submission" date="2018-06" db="EMBL/GenBank/DDBJ databases">
        <title>Genomic Encyclopedia of Archaeal and Bacterial Type Strains, Phase II (KMG-II): from individual species to whole genera.</title>
        <authorList>
            <person name="Goeker M."/>
        </authorList>
    </citation>
    <scope>NUCLEOTIDE SEQUENCE [LARGE SCALE GENOMIC DNA]</scope>
    <source>
        <strain evidence="9 10">DSM 6779</strain>
    </source>
</reference>
<feature type="domain" description="Glycosyl-hydrolase 97 N-terminal" evidence="7">
    <location>
        <begin position="25"/>
        <end position="289"/>
    </location>
</feature>
<keyword evidence="3 9" id="KW-0378">Hydrolase</keyword>
<dbReference type="InterPro" id="IPR014718">
    <property type="entry name" value="GH-type_carb-bd"/>
</dbReference>
<dbReference type="Gene3D" id="2.70.98.10">
    <property type="match status" value="1"/>
</dbReference>
<keyword evidence="5" id="KW-0326">Glycosidase</keyword>
<dbReference type="PANTHER" id="PTHR35803:SF2">
    <property type="entry name" value="RETAINING ALPHA-GALACTOSIDASE"/>
    <property type="match status" value="1"/>
</dbReference>
<evidence type="ECO:0000256" key="4">
    <source>
        <dbReference type="ARBA" id="ARBA00022837"/>
    </source>
</evidence>
<evidence type="ECO:0000256" key="3">
    <source>
        <dbReference type="ARBA" id="ARBA00022801"/>
    </source>
</evidence>
<evidence type="ECO:0000259" key="8">
    <source>
        <dbReference type="Pfam" id="PF14509"/>
    </source>
</evidence>
<dbReference type="RefSeq" id="WP_111445957.1">
    <property type="nucleotide sequence ID" value="NZ_QKZK01000015.1"/>
</dbReference>
<name>A0A2W7N728_9BACT</name>
<evidence type="ECO:0000259" key="6">
    <source>
        <dbReference type="Pfam" id="PF10566"/>
    </source>
</evidence>
<gene>
    <name evidence="9" type="ORF">LX69_02115</name>
</gene>
<protein>
    <submittedName>
        <fullName evidence="9">Glycosyl hydrolase family 97</fullName>
    </submittedName>
</protein>
<dbReference type="Gene3D" id="3.20.20.70">
    <property type="entry name" value="Aldolase class I"/>
    <property type="match status" value="1"/>
</dbReference>
<dbReference type="Gene3D" id="2.60.40.1180">
    <property type="entry name" value="Golgi alpha-mannosidase II"/>
    <property type="match status" value="1"/>
</dbReference>
<comment type="caution">
    <text evidence="9">The sequence shown here is derived from an EMBL/GenBank/DDBJ whole genome shotgun (WGS) entry which is preliminary data.</text>
</comment>